<protein>
    <submittedName>
        <fullName evidence="1">Uncharacterized protein</fullName>
    </submittedName>
</protein>
<reference evidence="1" key="1">
    <citation type="submission" date="2023-10" db="EMBL/GenBank/DDBJ databases">
        <title>Screening of Alkalihalophilus pseudofirmusBZ-TG-HK211 and Its Alleviation of Salt Stress on Rapeseed Growth.</title>
        <authorList>
            <person name="Zhao B."/>
            <person name="Guo T."/>
        </authorList>
    </citation>
    <scope>NUCLEOTIDE SEQUENCE</scope>
    <source>
        <strain evidence="1">BZ-TG-HK211</strain>
    </source>
</reference>
<comment type="caution">
    <text evidence="1">The sequence shown here is derived from an EMBL/GenBank/DDBJ whole genome shotgun (WGS) entry which is preliminary data.</text>
</comment>
<sequence length="98" mass="11420">MNVYKAHIVHPHTQIPLIAYFNERDGYVTFEKDEAVLNILYELKNDLEQDKYFQVNLEQASNICLTQYPVEDLSEAVLFVTKLGLSADDVEFKQMILH</sequence>
<organism evidence="1 2">
    <name type="scientific">Alkalihalophilus pseudofirmus</name>
    <name type="common">Bacillus pseudofirmus</name>
    <dbReference type="NCBI Taxonomy" id="79885"/>
    <lineage>
        <taxon>Bacteria</taxon>
        <taxon>Bacillati</taxon>
        <taxon>Bacillota</taxon>
        <taxon>Bacilli</taxon>
        <taxon>Bacillales</taxon>
        <taxon>Bacillaceae</taxon>
        <taxon>Alkalihalophilus</taxon>
    </lineage>
</organism>
<dbReference type="RefSeq" id="WP_022629899.1">
    <property type="nucleotide sequence ID" value="NZ_CP117835.1"/>
</dbReference>
<accession>A0AAJ2NQF3</accession>
<dbReference type="Proteomes" id="UP001285636">
    <property type="component" value="Unassembled WGS sequence"/>
</dbReference>
<evidence type="ECO:0000313" key="1">
    <source>
        <dbReference type="EMBL" id="MDV2886554.1"/>
    </source>
</evidence>
<proteinExistence type="predicted"/>
<evidence type="ECO:0000313" key="2">
    <source>
        <dbReference type="Proteomes" id="UP001285636"/>
    </source>
</evidence>
<gene>
    <name evidence="1" type="ORF">RYX45_15290</name>
</gene>
<name>A0AAJ2NQF3_ALKPS</name>
<dbReference type="AlphaFoldDB" id="A0AAJ2NQF3"/>
<dbReference type="EMBL" id="JAWJAY010000004">
    <property type="protein sequence ID" value="MDV2886554.1"/>
    <property type="molecule type" value="Genomic_DNA"/>
</dbReference>